<keyword evidence="7" id="KW-1185">Reference proteome</keyword>
<proteinExistence type="predicted"/>
<dbReference type="PANTHER" id="PTHR11455">
    <property type="entry name" value="CRYPTOCHROME"/>
    <property type="match status" value="1"/>
</dbReference>
<dbReference type="InterPro" id="IPR002081">
    <property type="entry name" value="Cryptochrome/DNA_photolyase_1"/>
</dbReference>
<comment type="cofactor">
    <cofactor evidence="3">
        <name>FAD</name>
        <dbReference type="ChEBI" id="CHEBI:57692"/>
    </cofactor>
    <text evidence="3">Binds 1 FAD per subunit.</text>
</comment>
<dbReference type="GO" id="GO:0003677">
    <property type="term" value="F:DNA binding"/>
    <property type="evidence" value="ECO:0007669"/>
    <property type="project" value="TreeGrafter"/>
</dbReference>
<feature type="binding site" evidence="3">
    <location>
        <position position="59"/>
    </location>
    <ligand>
        <name>FAD</name>
        <dbReference type="ChEBI" id="CHEBI:57692"/>
    </ligand>
</feature>
<feature type="domain" description="Cryptochrome/DNA photolyase FAD-binding" evidence="5">
    <location>
        <begin position="106"/>
        <end position="230"/>
    </location>
</feature>
<dbReference type="InterPro" id="IPR036134">
    <property type="entry name" value="Crypto/Photolyase_FAD-like_sf"/>
</dbReference>
<feature type="region of interest" description="Disordered" evidence="4">
    <location>
        <begin position="264"/>
        <end position="298"/>
    </location>
</feature>
<dbReference type="Gene3D" id="1.10.579.10">
    <property type="entry name" value="DNA Cyclobutane Dipyrimidine Photolyase, subunit A, domain 3"/>
    <property type="match status" value="1"/>
</dbReference>
<keyword evidence="2 3" id="KW-0274">FAD</keyword>
<keyword evidence="1 3" id="KW-0285">Flavoprotein</keyword>
<sequence>MPLLPALPAGDPGAVVAWVAEHLGDLTAEGPDRVRASGRFPGGQRAADSALAAFDVTGYARRRNQVWPQDARGASALSPWIRHGLLPLREVWDHVAGGPSGDVRKFRDELLWQEYARHLYARLGTATRSALRHDAPTDEPRPDGPDDPASRTAPWSRDMACLDLTVGELERDGWLVNQTRMWLSSHWTVREGWGWRPGEDAFFTHLLDGSRAANRLGWQWTVGAGSAKAYGFSRWQVRKRAPGLCDGCALRDACPIEDWPDTDHVGSAAGRVAEPDPRLRRDEDPEATAGPSAPAGDGPVEAVWLTAESLGSDDPALAAHPDAPAVFCFDEPLLRRLRLSGKRLVFLAQTLAELGEEREVRVSRGRVVQELAGTPLAVTHAPVPGFGLRASRLDVAVRHPWPWLVVPHAGPVTSFSAWRKAAGRRLPR</sequence>
<feature type="region of interest" description="Disordered" evidence="4">
    <location>
        <begin position="130"/>
        <end position="154"/>
    </location>
</feature>
<dbReference type="AlphaFoldDB" id="A0A941D8F3"/>
<dbReference type="InterPro" id="IPR005101">
    <property type="entry name" value="Cryptochr/Photolyase_FAD-bd"/>
</dbReference>
<dbReference type="Pfam" id="PF03441">
    <property type="entry name" value="FAD_binding_7"/>
    <property type="match status" value="1"/>
</dbReference>
<evidence type="ECO:0000256" key="2">
    <source>
        <dbReference type="ARBA" id="ARBA00022827"/>
    </source>
</evidence>
<evidence type="ECO:0000313" key="6">
    <source>
        <dbReference type="EMBL" id="MBR7743680.1"/>
    </source>
</evidence>
<evidence type="ECO:0000256" key="3">
    <source>
        <dbReference type="PIRSR" id="PIRSR602081-1"/>
    </source>
</evidence>
<organism evidence="6 7">
    <name type="scientific">Phycicoccus avicenniae</name>
    <dbReference type="NCBI Taxonomy" id="2828860"/>
    <lineage>
        <taxon>Bacteria</taxon>
        <taxon>Bacillati</taxon>
        <taxon>Actinomycetota</taxon>
        <taxon>Actinomycetes</taxon>
        <taxon>Micrococcales</taxon>
        <taxon>Intrasporangiaceae</taxon>
        <taxon>Phycicoccus</taxon>
    </lineage>
</organism>
<feature type="compositionally biased region" description="Basic and acidic residues" evidence="4">
    <location>
        <begin position="273"/>
        <end position="283"/>
    </location>
</feature>
<feature type="binding site" evidence="3">
    <location>
        <position position="106"/>
    </location>
    <ligand>
        <name>FAD</name>
        <dbReference type="ChEBI" id="CHEBI:57692"/>
    </ligand>
</feature>
<evidence type="ECO:0000313" key="7">
    <source>
        <dbReference type="Proteomes" id="UP000677016"/>
    </source>
</evidence>
<dbReference type="SUPFAM" id="SSF48173">
    <property type="entry name" value="Cryptochrome/photolyase FAD-binding domain"/>
    <property type="match status" value="1"/>
</dbReference>
<dbReference type="Proteomes" id="UP000677016">
    <property type="component" value="Unassembled WGS sequence"/>
</dbReference>
<name>A0A941D8F3_9MICO</name>
<dbReference type="Gene3D" id="1.25.40.80">
    <property type="match status" value="1"/>
</dbReference>
<dbReference type="PANTHER" id="PTHR11455:SF9">
    <property type="entry name" value="CRYPTOCHROME CIRCADIAN CLOCK 5 ISOFORM X1"/>
    <property type="match status" value="1"/>
</dbReference>
<evidence type="ECO:0000259" key="5">
    <source>
        <dbReference type="Pfam" id="PF03441"/>
    </source>
</evidence>
<protein>
    <submittedName>
        <fullName evidence="6">Deoxyribodipyrimidine photolyase</fullName>
    </submittedName>
</protein>
<dbReference type="RefSeq" id="WP_211602944.1">
    <property type="nucleotide sequence ID" value="NZ_JAGSNF010000014.1"/>
</dbReference>
<evidence type="ECO:0000256" key="4">
    <source>
        <dbReference type="SAM" id="MobiDB-lite"/>
    </source>
</evidence>
<dbReference type="GO" id="GO:0003904">
    <property type="term" value="F:deoxyribodipyrimidine photo-lyase activity"/>
    <property type="evidence" value="ECO:0007669"/>
    <property type="project" value="TreeGrafter"/>
</dbReference>
<dbReference type="EMBL" id="JAGSNF010000014">
    <property type="protein sequence ID" value="MBR7743680.1"/>
    <property type="molecule type" value="Genomic_DNA"/>
</dbReference>
<evidence type="ECO:0000256" key="1">
    <source>
        <dbReference type="ARBA" id="ARBA00022630"/>
    </source>
</evidence>
<dbReference type="GO" id="GO:0071949">
    <property type="term" value="F:FAD binding"/>
    <property type="evidence" value="ECO:0007669"/>
    <property type="project" value="TreeGrafter"/>
</dbReference>
<accession>A0A941D8F3</accession>
<feature type="compositionally biased region" description="Basic and acidic residues" evidence="4">
    <location>
        <begin position="131"/>
        <end position="144"/>
    </location>
</feature>
<reference evidence="6" key="1">
    <citation type="submission" date="2021-04" db="EMBL/GenBank/DDBJ databases">
        <title>Phycicoccus avicenniae sp. nov., a novel endophytic actinomycetes isolated from branch of Avicennia mariana.</title>
        <authorList>
            <person name="Tuo L."/>
        </authorList>
    </citation>
    <scope>NUCLEOTIDE SEQUENCE</scope>
    <source>
        <strain evidence="6">BSK3Z-2</strain>
    </source>
</reference>
<gene>
    <name evidence="6" type="ORF">KC207_10305</name>
</gene>
<comment type="caution">
    <text evidence="6">The sequence shown here is derived from an EMBL/GenBank/DDBJ whole genome shotgun (WGS) entry which is preliminary data.</text>
</comment>